<dbReference type="EMBL" id="JAGFNK010000007">
    <property type="protein sequence ID" value="KAI9512666.1"/>
    <property type="molecule type" value="Genomic_DNA"/>
</dbReference>
<reference evidence="1" key="1">
    <citation type="submission" date="2021-03" db="EMBL/GenBank/DDBJ databases">
        <title>Evolutionary priming and transition to the ectomycorrhizal habit in an iconic lineage of mushroom-forming fungi: is preadaptation a requirement?</title>
        <authorList>
            <consortium name="DOE Joint Genome Institute"/>
            <person name="Looney B.P."/>
            <person name="Miyauchi S."/>
            <person name="Morin E."/>
            <person name="Drula E."/>
            <person name="Courty P.E."/>
            <person name="Chicoki N."/>
            <person name="Fauchery L."/>
            <person name="Kohler A."/>
            <person name="Kuo A."/>
            <person name="LaButti K."/>
            <person name="Pangilinan J."/>
            <person name="Lipzen A."/>
            <person name="Riley R."/>
            <person name="Andreopoulos W."/>
            <person name="He G."/>
            <person name="Johnson J."/>
            <person name="Barry K.W."/>
            <person name="Grigoriev I.V."/>
            <person name="Nagy L."/>
            <person name="Hibbett D."/>
            <person name="Henrissat B."/>
            <person name="Matheny P.B."/>
            <person name="Labbe J."/>
            <person name="Martin A.F."/>
        </authorList>
    </citation>
    <scope>NUCLEOTIDE SEQUENCE</scope>
    <source>
        <strain evidence="1">BPL698</strain>
    </source>
</reference>
<proteinExistence type="predicted"/>
<name>A0ACC0ULW2_9AGAM</name>
<protein>
    <submittedName>
        <fullName evidence="1">RWD-domain-containing protein</fullName>
    </submittedName>
</protein>
<organism evidence="1 2">
    <name type="scientific">Russula earlei</name>
    <dbReference type="NCBI Taxonomy" id="71964"/>
    <lineage>
        <taxon>Eukaryota</taxon>
        <taxon>Fungi</taxon>
        <taxon>Dikarya</taxon>
        <taxon>Basidiomycota</taxon>
        <taxon>Agaricomycotina</taxon>
        <taxon>Agaricomycetes</taxon>
        <taxon>Russulales</taxon>
        <taxon>Russulaceae</taxon>
        <taxon>Russula</taxon>
    </lineage>
</organism>
<comment type="caution">
    <text evidence="1">The sequence shown here is derived from an EMBL/GenBank/DDBJ whole genome shotgun (WGS) entry which is preliminary data.</text>
</comment>
<evidence type="ECO:0000313" key="1">
    <source>
        <dbReference type="EMBL" id="KAI9512666.1"/>
    </source>
</evidence>
<sequence>MPTINQRELEICAGQQSEEWEVLSSIYPDCVSRNASSGILKFEIPVELEYPMDVFVTGNGSAKQQEHHLSMSSLPPILLEIVLPPGYPLRAAPEITSFHVSGSWIPRSGRLLETLQVMWQPGDVILYTWVEWIRSADFLNAMNIIQDGVLRISHSTPQMLLPFLIAYENKSQSSKFNLASHSCNVCFETLKGSRCLQLFCGHVFCRACLRDGWGLYITEGDISHVGCLEPQCVKDGQEATEDEVRRVVTEEEVRRWKWLREKKAAERDPSIVLCPMFLCQTPVSKPSGADAQDGTGWERLRTCPSCNYAFCSFCKRTWHGPLSDCPIQIAERLVIEYKETTVGSPVRKRMEQRHGKRNLERLVRKYEEDRANREWLEKSTMACPRCHVHVEKSMGCNHMTCSKCKQHFCYRCGSKLLADNPYEHFSRLGGGCYRQLFDVVGEEPMEGFVWV</sequence>
<keyword evidence="2" id="KW-1185">Reference proteome</keyword>
<dbReference type="Proteomes" id="UP001207468">
    <property type="component" value="Unassembled WGS sequence"/>
</dbReference>
<evidence type="ECO:0000313" key="2">
    <source>
        <dbReference type="Proteomes" id="UP001207468"/>
    </source>
</evidence>
<gene>
    <name evidence="1" type="ORF">F5148DRAFT_1273600</name>
</gene>
<accession>A0ACC0ULW2</accession>